<proteinExistence type="predicted"/>
<organism evidence="2 3">
    <name type="scientific">Vibrio ishigakensis</name>
    <dbReference type="NCBI Taxonomy" id="1481914"/>
    <lineage>
        <taxon>Bacteria</taxon>
        <taxon>Pseudomonadati</taxon>
        <taxon>Pseudomonadota</taxon>
        <taxon>Gammaproteobacteria</taxon>
        <taxon>Vibrionales</taxon>
        <taxon>Vibrionaceae</taxon>
        <taxon>Vibrio</taxon>
    </lineage>
</organism>
<feature type="region of interest" description="Disordered" evidence="1">
    <location>
        <begin position="95"/>
        <end position="115"/>
    </location>
</feature>
<reference evidence="2 3" key="1">
    <citation type="submission" date="2015-01" db="EMBL/GenBank/DDBJ databases">
        <title>Vibrio sp. C94 JCM 19241 whole genome shotgun sequence.</title>
        <authorList>
            <person name="Sawabe T."/>
            <person name="Meirelles P."/>
            <person name="Feng G."/>
            <person name="Sayaka M."/>
            <person name="Hattori M."/>
            <person name="Ohkuma M."/>
        </authorList>
    </citation>
    <scope>NUCLEOTIDE SEQUENCE [LARGE SCALE GENOMIC DNA]</scope>
    <source>
        <strain evidence="3">JCM 19241</strain>
    </source>
</reference>
<dbReference type="AlphaFoldDB" id="A0A0B8QQ13"/>
<protein>
    <submittedName>
        <fullName evidence="2">Uncharacterized protein</fullName>
    </submittedName>
</protein>
<dbReference type="Proteomes" id="UP000031666">
    <property type="component" value="Unassembled WGS sequence"/>
</dbReference>
<gene>
    <name evidence="2" type="ORF">JCM19241_5959</name>
</gene>
<comment type="caution">
    <text evidence="2">The sequence shown here is derived from an EMBL/GenBank/DDBJ whole genome shotgun (WGS) entry which is preliminary data.</text>
</comment>
<sequence>MRRDFNDSERFAIAQRVEEIQKQANSANMRKGRAMTADFEKRNEIKDMILDGVPQRKIADELGVGRPTVQKAVKAIKDGNDLYFDERTTKVNFEKNNHSCPGSTEGRANWSQDKAGEAVGVSGTAYRNMKKTQSLGSSELIEARDEDKVSRAVAADIAELSKAEQANVNFDDKASIKEHKPKVRLSSRLARTLAKRLEAERRSPMLS</sequence>
<dbReference type="Gene3D" id="1.10.10.60">
    <property type="entry name" value="Homeodomain-like"/>
    <property type="match status" value="1"/>
</dbReference>
<accession>A0A0B8QQ13</accession>
<reference evidence="2 3" key="2">
    <citation type="submission" date="2015-01" db="EMBL/GenBank/DDBJ databases">
        <authorList>
            <consortium name="NBRP consortium"/>
            <person name="Sawabe T."/>
            <person name="Meirelles P."/>
            <person name="Feng G."/>
            <person name="Sayaka M."/>
            <person name="Hattori M."/>
            <person name="Ohkuma M."/>
        </authorList>
    </citation>
    <scope>NUCLEOTIDE SEQUENCE [LARGE SCALE GENOMIC DNA]</scope>
    <source>
        <strain evidence="3">JCM 19241</strain>
    </source>
</reference>
<dbReference type="STRING" id="1481914.JCM19241_5959"/>
<name>A0A0B8QQ13_9VIBR</name>
<evidence type="ECO:0000313" key="2">
    <source>
        <dbReference type="EMBL" id="GAM77063.1"/>
    </source>
</evidence>
<evidence type="ECO:0000313" key="3">
    <source>
        <dbReference type="Proteomes" id="UP000031666"/>
    </source>
</evidence>
<evidence type="ECO:0000256" key="1">
    <source>
        <dbReference type="SAM" id="MobiDB-lite"/>
    </source>
</evidence>
<dbReference type="EMBL" id="BBSC01000007">
    <property type="protein sequence ID" value="GAM77063.1"/>
    <property type="molecule type" value="Genomic_DNA"/>
</dbReference>